<dbReference type="SUPFAM" id="SSF101898">
    <property type="entry name" value="NHL repeat"/>
    <property type="match status" value="1"/>
</dbReference>
<dbReference type="SMART" id="SM00336">
    <property type="entry name" value="BBOX"/>
    <property type="match status" value="1"/>
</dbReference>
<dbReference type="InterPro" id="IPR011042">
    <property type="entry name" value="6-blade_b-propeller_TolB-like"/>
</dbReference>
<feature type="coiled-coil region" evidence="2">
    <location>
        <begin position="110"/>
        <end position="187"/>
    </location>
</feature>
<protein>
    <recommendedName>
        <fullName evidence="3">B box-type domain-containing protein</fullName>
    </recommendedName>
</protein>
<evidence type="ECO:0000256" key="2">
    <source>
        <dbReference type="SAM" id="Coils"/>
    </source>
</evidence>
<dbReference type="InterPro" id="IPR000315">
    <property type="entry name" value="Znf_B-box"/>
</dbReference>
<dbReference type="Gene3D" id="3.30.160.60">
    <property type="entry name" value="Classic Zinc Finger"/>
    <property type="match status" value="1"/>
</dbReference>
<dbReference type="PANTHER" id="PTHR25462">
    <property type="entry name" value="BONUS, ISOFORM C-RELATED"/>
    <property type="match status" value="1"/>
</dbReference>
<dbReference type="CDD" id="cd19757">
    <property type="entry name" value="Bbox1"/>
    <property type="match status" value="1"/>
</dbReference>
<keyword evidence="1" id="KW-0862">Zinc</keyword>
<dbReference type="EMBL" id="UYJE01010134">
    <property type="protein sequence ID" value="VDI80042.1"/>
    <property type="molecule type" value="Genomic_DNA"/>
</dbReference>
<dbReference type="PANTHER" id="PTHR25462:SF296">
    <property type="entry name" value="MEIOTIC P26, ISOFORM F"/>
    <property type="match status" value="1"/>
</dbReference>
<evidence type="ECO:0000313" key="5">
    <source>
        <dbReference type="Proteomes" id="UP000596742"/>
    </source>
</evidence>
<keyword evidence="2" id="KW-0175">Coiled coil</keyword>
<dbReference type="GO" id="GO:0061630">
    <property type="term" value="F:ubiquitin protein ligase activity"/>
    <property type="evidence" value="ECO:0007669"/>
    <property type="project" value="TreeGrafter"/>
</dbReference>
<dbReference type="SUPFAM" id="SSF57845">
    <property type="entry name" value="B-box zinc-binding domain"/>
    <property type="match status" value="1"/>
</dbReference>
<sequence>MATNNNVCDVCRQTSTVTHWCLECEEALCSYCIEHHKKRKITRKHKPIPISKYESLPSFITDIHQLCVYHNEIYQLYCSIHDSTVCYKCIKDHGQCGVIPLDDVDNFAKIIDLELRMGNILKNIESIKEERESNMSTIEKHKAEVKTVRKEINKLLDKLEKDIDEKKNECREKIKKITSKLNKRETETVKCRTIVDDIKQNATNLQTFVILKDIEEIITEKEQYLQTGIDNVEVVVDTGLLNIMNIVHDLKTIGTFDIKTHKRFVSQEPSTVTNKLFLKCERIDNISLSLRKEISISHSNSTCIRGCCISPNGQFLFTDRFKCCVYQLNEVCALRNTWLIEPTLGYGIVCVDAHTVVISSGIHCFKPGLAILNLQLQKKKTFIELPGRTYGVTKEGQSLFTCVQNQGIYEINLTDFKTTRIIRCDITSSSHIAVYSDKIYYTDNNEDCVICCDREGLRIWTFKDVSVLQNPRGIAVDDGNVFVVGEMTDNMIAISSDGNSYRELLTKHQGLSSPSAIFVDRKKKNILVANTGTKAFLYNFSFH</sequence>
<evidence type="ECO:0000313" key="4">
    <source>
        <dbReference type="EMBL" id="VDI80042.1"/>
    </source>
</evidence>
<comment type="caution">
    <text evidence="4">The sequence shown here is derived from an EMBL/GenBank/DDBJ whole genome shotgun (WGS) entry which is preliminary data.</text>
</comment>
<accession>A0A8B6HJR3</accession>
<dbReference type="Gene3D" id="2.120.10.30">
    <property type="entry name" value="TolB, C-terminal domain"/>
    <property type="match status" value="1"/>
</dbReference>
<dbReference type="InterPro" id="IPR047153">
    <property type="entry name" value="TRIM45/56/19-like"/>
</dbReference>
<reference evidence="4" key="1">
    <citation type="submission" date="2018-11" db="EMBL/GenBank/DDBJ databases">
        <authorList>
            <person name="Alioto T."/>
            <person name="Alioto T."/>
        </authorList>
    </citation>
    <scope>NUCLEOTIDE SEQUENCE</scope>
</reference>
<feature type="domain" description="B box-type" evidence="3">
    <location>
        <begin position="3"/>
        <end position="50"/>
    </location>
</feature>
<dbReference type="OrthoDB" id="6052932at2759"/>
<evidence type="ECO:0000256" key="1">
    <source>
        <dbReference type="PROSITE-ProRule" id="PRU00024"/>
    </source>
</evidence>
<dbReference type="PROSITE" id="PS50119">
    <property type="entry name" value="ZF_BBOX"/>
    <property type="match status" value="1"/>
</dbReference>
<keyword evidence="1" id="KW-0863">Zinc-finger</keyword>
<keyword evidence="1" id="KW-0479">Metal-binding</keyword>
<dbReference type="AlphaFoldDB" id="A0A8B6HJR3"/>
<evidence type="ECO:0000259" key="3">
    <source>
        <dbReference type="PROSITE" id="PS50119"/>
    </source>
</evidence>
<name>A0A8B6HJR3_MYTGA</name>
<gene>
    <name evidence="4" type="ORF">MGAL_10B059380</name>
</gene>
<dbReference type="Proteomes" id="UP000596742">
    <property type="component" value="Unassembled WGS sequence"/>
</dbReference>
<dbReference type="GO" id="GO:0008270">
    <property type="term" value="F:zinc ion binding"/>
    <property type="evidence" value="ECO:0007669"/>
    <property type="project" value="UniProtKB-KW"/>
</dbReference>
<proteinExistence type="predicted"/>
<organism evidence="4 5">
    <name type="scientific">Mytilus galloprovincialis</name>
    <name type="common">Mediterranean mussel</name>
    <dbReference type="NCBI Taxonomy" id="29158"/>
    <lineage>
        <taxon>Eukaryota</taxon>
        <taxon>Metazoa</taxon>
        <taxon>Spiralia</taxon>
        <taxon>Lophotrochozoa</taxon>
        <taxon>Mollusca</taxon>
        <taxon>Bivalvia</taxon>
        <taxon>Autobranchia</taxon>
        <taxon>Pteriomorphia</taxon>
        <taxon>Mytilida</taxon>
        <taxon>Mytiloidea</taxon>
        <taxon>Mytilidae</taxon>
        <taxon>Mytilinae</taxon>
        <taxon>Mytilus</taxon>
    </lineage>
</organism>
<keyword evidence="5" id="KW-1185">Reference proteome</keyword>